<evidence type="ECO:0000256" key="10">
    <source>
        <dbReference type="ARBA" id="ARBA00022932"/>
    </source>
</evidence>
<keyword evidence="10 13" id="KW-0239">DNA-directed DNA polymerase</keyword>
<dbReference type="PROSITE" id="PS50042">
    <property type="entry name" value="CNMP_BINDING_3"/>
    <property type="match status" value="1"/>
</dbReference>
<dbReference type="PANTHER" id="PTHR32294:SF4">
    <property type="entry name" value="ERROR-PRONE DNA POLYMERASE"/>
    <property type="match status" value="1"/>
</dbReference>
<dbReference type="Pfam" id="PF07733">
    <property type="entry name" value="DNA_pol3_alpha"/>
    <property type="match status" value="1"/>
</dbReference>
<evidence type="ECO:0000256" key="9">
    <source>
        <dbReference type="ARBA" id="ARBA00022763"/>
    </source>
</evidence>
<evidence type="ECO:0000256" key="14">
    <source>
        <dbReference type="SAM" id="MobiDB-lite"/>
    </source>
</evidence>
<dbReference type="GO" id="GO:0006281">
    <property type="term" value="P:DNA repair"/>
    <property type="evidence" value="ECO:0007669"/>
    <property type="project" value="UniProtKB-UniRule"/>
</dbReference>
<accession>A0A4R6RXV9</accession>
<dbReference type="SUPFAM" id="SSF89550">
    <property type="entry name" value="PHP domain-like"/>
    <property type="match status" value="1"/>
</dbReference>
<evidence type="ECO:0000256" key="1">
    <source>
        <dbReference type="ARBA" id="ARBA00004496"/>
    </source>
</evidence>
<dbReference type="InterPro" id="IPR003141">
    <property type="entry name" value="Pol/His_phosphatase_N"/>
</dbReference>
<dbReference type="SMART" id="SM00481">
    <property type="entry name" value="POLIIIAc"/>
    <property type="match status" value="1"/>
</dbReference>
<evidence type="ECO:0000256" key="13">
    <source>
        <dbReference type="HAMAP-Rule" id="MF_01902"/>
    </source>
</evidence>
<keyword evidence="9 13" id="KW-0227">DNA damage</keyword>
<dbReference type="InterPro" id="IPR040982">
    <property type="entry name" value="DNA_pol3_finger"/>
</dbReference>
<dbReference type="InterPro" id="IPR004013">
    <property type="entry name" value="PHP_dom"/>
</dbReference>
<dbReference type="Pfam" id="PF17657">
    <property type="entry name" value="DNA_pol3_finger"/>
    <property type="match status" value="1"/>
</dbReference>
<dbReference type="NCBIfam" id="NF004225">
    <property type="entry name" value="PRK05672.1"/>
    <property type="match status" value="1"/>
</dbReference>
<proteinExistence type="inferred from homology"/>
<dbReference type="InterPro" id="IPR011708">
    <property type="entry name" value="DNA_pol3_alpha_NTPase_dom"/>
</dbReference>
<keyword evidence="17" id="KW-1185">Reference proteome</keyword>
<dbReference type="InterPro" id="IPR000595">
    <property type="entry name" value="cNMP-bd_dom"/>
</dbReference>
<comment type="similarity">
    <text evidence="2 13">Belongs to the DNA polymerase type-C family. DnaE2 subfamily.</text>
</comment>
<feature type="compositionally biased region" description="Polar residues" evidence="14">
    <location>
        <begin position="20"/>
        <end position="30"/>
    </location>
</feature>
<evidence type="ECO:0000256" key="6">
    <source>
        <dbReference type="ARBA" id="ARBA00022679"/>
    </source>
</evidence>
<dbReference type="OrthoDB" id="9803237at2"/>
<comment type="function">
    <text evidence="13">DNA polymerase involved in damage-induced mutagenesis and translesion synthesis (TLS). It is not the major replicative DNA polymerase.</text>
</comment>
<dbReference type="Proteomes" id="UP000295601">
    <property type="component" value="Unassembled WGS sequence"/>
</dbReference>
<feature type="domain" description="Cyclic nucleotide-binding" evidence="15">
    <location>
        <begin position="1054"/>
        <end position="1121"/>
    </location>
</feature>
<comment type="catalytic activity">
    <reaction evidence="12 13">
        <text>DNA(n) + a 2'-deoxyribonucleoside 5'-triphosphate = DNA(n+1) + diphosphate</text>
        <dbReference type="Rhea" id="RHEA:22508"/>
        <dbReference type="Rhea" id="RHEA-COMP:17339"/>
        <dbReference type="Rhea" id="RHEA-COMP:17340"/>
        <dbReference type="ChEBI" id="CHEBI:33019"/>
        <dbReference type="ChEBI" id="CHEBI:61560"/>
        <dbReference type="ChEBI" id="CHEBI:173112"/>
        <dbReference type="EC" id="2.7.7.7"/>
    </reaction>
</comment>
<comment type="caution">
    <text evidence="16">The sequence shown here is derived from an EMBL/GenBank/DDBJ whole genome shotgun (WGS) entry which is preliminary data.</text>
</comment>
<feature type="region of interest" description="Disordered" evidence="14">
    <location>
        <begin position="1"/>
        <end position="58"/>
    </location>
</feature>
<comment type="subcellular location">
    <subcellularLocation>
        <location evidence="1 13">Cytoplasm</location>
    </subcellularLocation>
</comment>
<dbReference type="InterPro" id="IPR004365">
    <property type="entry name" value="NA-bd_OB_tRNA"/>
</dbReference>
<reference evidence="16 17" key="1">
    <citation type="submission" date="2019-03" db="EMBL/GenBank/DDBJ databases">
        <title>Genomic analyses of the natural microbiome of Caenorhabditis elegans.</title>
        <authorList>
            <person name="Samuel B."/>
        </authorList>
    </citation>
    <scope>NUCLEOTIDE SEQUENCE [LARGE SCALE GENOMIC DNA]</scope>
    <source>
        <strain evidence="16 17">JUb18</strain>
    </source>
</reference>
<dbReference type="GO" id="GO:0005737">
    <property type="term" value="C:cytoplasm"/>
    <property type="evidence" value="ECO:0007669"/>
    <property type="project" value="UniProtKB-SubCell"/>
</dbReference>
<organism evidence="16 17">
    <name type="scientific">Leucobacter luti</name>
    <dbReference type="NCBI Taxonomy" id="340320"/>
    <lineage>
        <taxon>Bacteria</taxon>
        <taxon>Bacillati</taxon>
        <taxon>Actinomycetota</taxon>
        <taxon>Actinomycetes</taxon>
        <taxon>Micrococcales</taxon>
        <taxon>Microbacteriaceae</taxon>
        <taxon>Leucobacter</taxon>
    </lineage>
</organism>
<dbReference type="GO" id="GO:0003887">
    <property type="term" value="F:DNA-directed DNA polymerase activity"/>
    <property type="evidence" value="ECO:0007669"/>
    <property type="project" value="UniProtKB-UniRule"/>
</dbReference>
<dbReference type="InterPro" id="IPR023073">
    <property type="entry name" value="DnaE2"/>
</dbReference>
<keyword evidence="11 13" id="KW-0234">DNA repair</keyword>
<feature type="compositionally biased region" description="Basic and acidic residues" evidence="14">
    <location>
        <begin position="921"/>
        <end position="934"/>
    </location>
</feature>
<feature type="compositionally biased region" description="Pro residues" evidence="14">
    <location>
        <begin position="968"/>
        <end position="980"/>
    </location>
</feature>
<evidence type="ECO:0000256" key="4">
    <source>
        <dbReference type="ARBA" id="ARBA00017273"/>
    </source>
</evidence>
<dbReference type="Gene3D" id="1.10.150.870">
    <property type="match status" value="1"/>
</dbReference>
<dbReference type="PANTHER" id="PTHR32294">
    <property type="entry name" value="DNA POLYMERASE III SUBUNIT ALPHA"/>
    <property type="match status" value="1"/>
</dbReference>
<dbReference type="InterPro" id="IPR016195">
    <property type="entry name" value="Pol/histidinol_Pase-like"/>
</dbReference>
<dbReference type="InterPro" id="IPR004805">
    <property type="entry name" value="DnaE2/DnaE/PolC"/>
</dbReference>
<dbReference type="CDD" id="cd04485">
    <property type="entry name" value="DnaE_OBF"/>
    <property type="match status" value="1"/>
</dbReference>
<keyword evidence="6 13" id="KW-0808">Transferase</keyword>
<evidence type="ECO:0000256" key="12">
    <source>
        <dbReference type="ARBA" id="ARBA00049244"/>
    </source>
</evidence>
<dbReference type="GO" id="GO:0008408">
    <property type="term" value="F:3'-5' exonuclease activity"/>
    <property type="evidence" value="ECO:0007669"/>
    <property type="project" value="InterPro"/>
</dbReference>
<evidence type="ECO:0000256" key="11">
    <source>
        <dbReference type="ARBA" id="ARBA00023204"/>
    </source>
</evidence>
<evidence type="ECO:0000313" key="16">
    <source>
        <dbReference type="EMBL" id="TDP91387.1"/>
    </source>
</evidence>
<feature type="compositionally biased region" description="Low complexity" evidence="14">
    <location>
        <begin position="902"/>
        <end position="920"/>
    </location>
</feature>
<dbReference type="NCBIfam" id="TIGR00594">
    <property type="entry name" value="polc"/>
    <property type="match status" value="1"/>
</dbReference>
<dbReference type="EMBL" id="SNYA01000005">
    <property type="protein sequence ID" value="TDP91387.1"/>
    <property type="molecule type" value="Genomic_DNA"/>
</dbReference>
<evidence type="ECO:0000313" key="17">
    <source>
        <dbReference type="Proteomes" id="UP000295601"/>
    </source>
</evidence>
<evidence type="ECO:0000256" key="8">
    <source>
        <dbReference type="ARBA" id="ARBA00022705"/>
    </source>
</evidence>
<name>A0A4R6RXV9_9MICO</name>
<keyword evidence="7 13" id="KW-0548">Nucleotidyltransferase</keyword>
<dbReference type="Gene3D" id="3.20.20.140">
    <property type="entry name" value="Metal-dependent hydrolases"/>
    <property type="match status" value="1"/>
</dbReference>
<evidence type="ECO:0000256" key="3">
    <source>
        <dbReference type="ARBA" id="ARBA00012417"/>
    </source>
</evidence>
<sequence length="1290" mass="138514">MGWNNPPLTWTEFERKISGRPTTPRVTTSGEPRPPAILPTSTAPGAPPPHEPRESEPEHVPYAELHAHSHFSFLDGAAAPDELIAEATRLGLTGLAITDHDGFYGAAVFAAAAESAARKAASAHAAAQTAAPSTSHLPQTEASSVPPPLLTVYGSELSLGLDAPQLGATDPMGTHLLVLARGAQGYHQLASAITEGQLAGGEKGRPVYDLEQLAALGRDNWAILTGCRKGAVRQALESASTRGAGEEQARAELTRLTDLFGRDNVYVELTSHGHPGDDHRNAQLAALAAEQHLPLIVTGNVHYATRAQAPLAEAMSAVRARRSLDELDPHLPASGAARLRSGAAQLRRFARYSDAIARTVPLARELAFPLRSAKPRLPQLPVPAGHTPMSWLRQLVWEGAERRYGALTDSVRTRLTRELEVIEEKDFPGYFLIVHDLVQEARRRGILCQGRGSAANSAVCFVLHITAVDSIRYDLPFERFLSSMRDEEPDIDVDFDSERREEVIQYVYETYGRRNAAQVANIISYRPKAAIRDAAKALGYGAGQQRAWTKAMERWRAIEEDPDSPIPLPVQRLAQQFLKAPRHLGIHSGGMVLTERPVGEVCPIEHARMDRRTVLQWDKESCETMGLVKFDMLGLGMLSALQKTMDIIADATGEHWTLETVPKEEPGVYDMLCRADAIGVFQLESRAQLNTLPRLLPRSFYDLVIEIALIRPGPIQGGAVHPYLRRRNGTEDITYSHPKLQPVLERTLGVPLFQEQLMQMAMAVGDCTAEDADLLRRAMGSKRGQEHIDSLRDTLVAGMARNGITGDAATHLYEQIEAFANFGFAESHSISFALLVYISSWFKLHYPGAFLAGLLRSQPMGFYAPRTLVADARRHGVKILPVDVQRSGTFADLEALDATGPRSTRGTASTAGAPGTARGAGKAEAEAEAGKAEAEAGTAGKARGAGTADEASRADTASQAVRGGPESGPGPGPGYEPGPGPGYESKPGPEAGTEHGTESEPGSSSTPHRLTAHAVNTECTADEPIRAIAPHEATAPVPPFDRTARDTSGAHRRDDAFAVRLGLSEIRGIETSTAERIVAARAEGGPFLDLADLARRADLDRPRLEALAAAGACDSLGIGRREALWSAAPAADNRERFLPGIAVHVQPPLLPVLTGSEQTALDLWSTGIVTGEHPLALLRDALDARRVVRSDSTRSAPPGSTITVAGLVTHRQRPSTAGGITFLTLEDEAGTVNIVTFAQVWQRNRLVARSAPALLVTGVLERSPEGVVNVIANSFEPLAAPAGIGSRDFH</sequence>
<dbReference type="Pfam" id="PF01336">
    <property type="entry name" value="tRNA_anti-codon"/>
    <property type="match status" value="1"/>
</dbReference>
<feature type="region of interest" description="Disordered" evidence="14">
    <location>
        <begin position="895"/>
        <end position="1009"/>
    </location>
</feature>
<dbReference type="Pfam" id="PF14579">
    <property type="entry name" value="HHH_6"/>
    <property type="match status" value="1"/>
</dbReference>
<dbReference type="HAMAP" id="MF_01902">
    <property type="entry name" value="DNApol_error_prone"/>
    <property type="match status" value="1"/>
</dbReference>
<dbReference type="EC" id="2.7.7.7" evidence="3 13"/>
<dbReference type="GO" id="GO:0003676">
    <property type="term" value="F:nucleic acid binding"/>
    <property type="evidence" value="ECO:0007669"/>
    <property type="project" value="InterPro"/>
</dbReference>
<evidence type="ECO:0000256" key="5">
    <source>
        <dbReference type="ARBA" id="ARBA00022490"/>
    </source>
</evidence>
<evidence type="ECO:0000256" key="2">
    <source>
        <dbReference type="ARBA" id="ARBA00007391"/>
    </source>
</evidence>
<keyword evidence="8 13" id="KW-0235">DNA replication</keyword>
<evidence type="ECO:0000259" key="15">
    <source>
        <dbReference type="PROSITE" id="PS50042"/>
    </source>
</evidence>
<dbReference type="Pfam" id="PF02811">
    <property type="entry name" value="PHP"/>
    <property type="match status" value="1"/>
</dbReference>
<protein>
    <recommendedName>
        <fullName evidence="4 13">Error-prone DNA polymerase</fullName>
        <ecNumber evidence="3 13">2.7.7.7</ecNumber>
    </recommendedName>
</protein>
<dbReference type="RefSeq" id="WP_133616895.1">
    <property type="nucleotide sequence ID" value="NZ_SNYA01000005.1"/>
</dbReference>
<feature type="compositionally biased region" description="Low complexity" evidence="14">
    <location>
        <begin position="935"/>
        <end position="948"/>
    </location>
</feature>
<gene>
    <name evidence="13" type="primary">dnaE2</name>
    <name evidence="16" type="ORF">EDF62_2002</name>
</gene>
<evidence type="ECO:0000256" key="7">
    <source>
        <dbReference type="ARBA" id="ARBA00022695"/>
    </source>
</evidence>
<dbReference type="InterPro" id="IPR029460">
    <property type="entry name" value="DNAPol_HHH"/>
</dbReference>
<dbReference type="GO" id="GO:0006260">
    <property type="term" value="P:DNA replication"/>
    <property type="evidence" value="ECO:0007669"/>
    <property type="project" value="UniProtKB-KW"/>
</dbReference>
<keyword evidence="5 13" id="KW-0963">Cytoplasm</keyword>